<dbReference type="EMBL" id="JAGMVJ010000021">
    <property type="protein sequence ID" value="KAH7074072.1"/>
    <property type="molecule type" value="Genomic_DNA"/>
</dbReference>
<gene>
    <name evidence="3" type="ORF">FB567DRAFT_453585</name>
</gene>
<evidence type="ECO:0000313" key="3">
    <source>
        <dbReference type="EMBL" id="KAH7074072.1"/>
    </source>
</evidence>
<feature type="domain" description="Heterokaryon incompatibility" evidence="2">
    <location>
        <begin position="71"/>
        <end position="211"/>
    </location>
</feature>
<dbReference type="AlphaFoldDB" id="A0A8K0QX29"/>
<keyword evidence="4" id="KW-1185">Reference proteome</keyword>
<feature type="non-terminal residue" evidence="3">
    <location>
        <position position="1"/>
    </location>
</feature>
<dbReference type="PANTHER" id="PTHR24148">
    <property type="entry name" value="ANKYRIN REPEAT DOMAIN-CONTAINING PROTEIN 39 HOMOLOG-RELATED"/>
    <property type="match status" value="1"/>
</dbReference>
<sequence length="324" mass="37042">MASTPQHQHLDEGEVPSFRHQPPRLNVASIRLLDILPLGNDGIIRCKIRHSTLATPIAPKTSTNWNCAPSYTCLSYVWGSDDSMKMIMVNDERFPVRENVYRFLQKYVNGKDSIDVEACAKSIWIDALCIDQASIQERNHQVQQMGRIYSQAQEVIVWLGDDVGFDELFRFAATLTPFERRRDARQVARHIEFIHALSENSYWSRAWITQELALARAVHFIAHNSSVRMESLLLMGASVKQTYGEDVFLKLYRPLREHQRGSLALNVCDNLWRYRDKACSDERDLVYSLLSMSRNGAKVQVSYQCTLMDLALDVLRSCAGGPCL</sequence>
<dbReference type="Pfam" id="PF06985">
    <property type="entry name" value="HET"/>
    <property type="match status" value="1"/>
</dbReference>
<evidence type="ECO:0000259" key="2">
    <source>
        <dbReference type="Pfam" id="PF06985"/>
    </source>
</evidence>
<dbReference type="OrthoDB" id="5386682at2759"/>
<protein>
    <submittedName>
        <fullName evidence="3">Heterokaryon incompatibility protein-domain-containing protein</fullName>
    </submittedName>
</protein>
<evidence type="ECO:0000256" key="1">
    <source>
        <dbReference type="SAM" id="MobiDB-lite"/>
    </source>
</evidence>
<dbReference type="PANTHER" id="PTHR24148:SF73">
    <property type="entry name" value="HET DOMAIN PROTEIN (AFU_ORTHOLOGUE AFUA_8G01020)"/>
    <property type="match status" value="1"/>
</dbReference>
<organism evidence="3 4">
    <name type="scientific">Paraphoma chrysanthemicola</name>
    <dbReference type="NCBI Taxonomy" id="798071"/>
    <lineage>
        <taxon>Eukaryota</taxon>
        <taxon>Fungi</taxon>
        <taxon>Dikarya</taxon>
        <taxon>Ascomycota</taxon>
        <taxon>Pezizomycotina</taxon>
        <taxon>Dothideomycetes</taxon>
        <taxon>Pleosporomycetidae</taxon>
        <taxon>Pleosporales</taxon>
        <taxon>Pleosporineae</taxon>
        <taxon>Phaeosphaeriaceae</taxon>
        <taxon>Paraphoma</taxon>
    </lineage>
</organism>
<evidence type="ECO:0000313" key="4">
    <source>
        <dbReference type="Proteomes" id="UP000813461"/>
    </source>
</evidence>
<dbReference type="Proteomes" id="UP000813461">
    <property type="component" value="Unassembled WGS sequence"/>
</dbReference>
<comment type="caution">
    <text evidence="3">The sequence shown here is derived from an EMBL/GenBank/DDBJ whole genome shotgun (WGS) entry which is preliminary data.</text>
</comment>
<feature type="region of interest" description="Disordered" evidence="1">
    <location>
        <begin position="1"/>
        <end position="20"/>
    </location>
</feature>
<accession>A0A8K0QX29</accession>
<proteinExistence type="predicted"/>
<reference evidence="3" key="1">
    <citation type="journal article" date="2021" name="Nat. Commun.">
        <title>Genetic determinants of endophytism in the Arabidopsis root mycobiome.</title>
        <authorList>
            <person name="Mesny F."/>
            <person name="Miyauchi S."/>
            <person name="Thiergart T."/>
            <person name="Pickel B."/>
            <person name="Atanasova L."/>
            <person name="Karlsson M."/>
            <person name="Huettel B."/>
            <person name="Barry K.W."/>
            <person name="Haridas S."/>
            <person name="Chen C."/>
            <person name="Bauer D."/>
            <person name="Andreopoulos W."/>
            <person name="Pangilinan J."/>
            <person name="LaButti K."/>
            <person name="Riley R."/>
            <person name="Lipzen A."/>
            <person name="Clum A."/>
            <person name="Drula E."/>
            <person name="Henrissat B."/>
            <person name="Kohler A."/>
            <person name="Grigoriev I.V."/>
            <person name="Martin F.M."/>
            <person name="Hacquard S."/>
        </authorList>
    </citation>
    <scope>NUCLEOTIDE SEQUENCE</scope>
    <source>
        <strain evidence="3">MPI-SDFR-AT-0120</strain>
    </source>
</reference>
<dbReference type="InterPro" id="IPR010730">
    <property type="entry name" value="HET"/>
</dbReference>
<dbReference type="InterPro" id="IPR052895">
    <property type="entry name" value="HetReg/Transcr_Mod"/>
</dbReference>
<name>A0A8K0QX29_9PLEO</name>